<sequence length="233" mass="26240">MAATKTRQPVVKKLIKRFNNRFANFICNFPNQQVANVADHPLEYNNLESWPLDDHFWNNRLYHHSTATCLVREEFDLITKELARALNWAASWYNGMCCNMGYLKARAEQLRLNTGKVLLDHIDKMTVGKCGQEEKVTLIAQELSRHILKHGSMVLEWGSGVAWLTAWCKLVVALDNTEEEAIMQVHVGNGEEIVSMRPGGAKGDNKADEDSDTAEVGDDTAMGDNETKPAHEV</sequence>
<accession>A0A0L0VII0</accession>
<feature type="compositionally biased region" description="Acidic residues" evidence="1">
    <location>
        <begin position="209"/>
        <end position="218"/>
    </location>
</feature>
<evidence type="ECO:0000313" key="2">
    <source>
        <dbReference type="EMBL" id="KNE99068.1"/>
    </source>
</evidence>
<dbReference type="EMBL" id="AJIL01000050">
    <property type="protein sequence ID" value="KNE99068.1"/>
    <property type="molecule type" value="Genomic_DNA"/>
</dbReference>
<comment type="caution">
    <text evidence="2">The sequence shown here is derived from an EMBL/GenBank/DDBJ whole genome shotgun (WGS) entry which is preliminary data.</text>
</comment>
<name>A0A0L0VII0_9BASI</name>
<feature type="region of interest" description="Disordered" evidence="1">
    <location>
        <begin position="194"/>
        <end position="233"/>
    </location>
</feature>
<dbReference type="PANTHER" id="PTHR33096:SF1">
    <property type="entry name" value="CXC1-LIKE CYSTEINE CLUSTER ASSOCIATED WITH KDZ TRANSPOSASES DOMAIN-CONTAINING PROTEIN"/>
    <property type="match status" value="1"/>
</dbReference>
<evidence type="ECO:0000256" key="1">
    <source>
        <dbReference type="SAM" id="MobiDB-lite"/>
    </source>
</evidence>
<evidence type="ECO:0000313" key="3">
    <source>
        <dbReference type="Proteomes" id="UP000054564"/>
    </source>
</evidence>
<proteinExistence type="predicted"/>
<keyword evidence="3" id="KW-1185">Reference proteome</keyword>
<reference evidence="3" key="1">
    <citation type="submission" date="2014-03" db="EMBL/GenBank/DDBJ databases">
        <title>The Genome Sequence of Puccinia striiformis f. sp. tritici PST-78.</title>
        <authorList>
            <consortium name="The Broad Institute Genome Sequencing Platform"/>
            <person name="Cuomo C."/>
            <person name="Hulbert S."/>
            <person name="Chen X."/>
            <person name="Walker B."/>
            <person name="Young S.K."/>
            <person name="Zeng Q."/>
            <person name="Gargeya S."/>
            <person name="Fitzgerald M."/>
            <person name="Haas B."/>
            <person name="Abouelleil A."/>
            <person name="Alvarado L."/>
            <person name="Arachchi H.M."/>
            <person name="Berlin A.M."/>
            <person name="Chapman S.B."/>
            <person name="Goldberg J."/>
            <person name="Griggs A."/>
            <person name="Gujja S."/>
            <person name="Hansen M."/>
            <person name="Howarth C."/>
            <person name="Imamovic A."/>
            <person name="Larimer J."/>
            <person name="McCowan C."/>
            <person name="Montmayeur A."/>
            <person name="Murphy C."/>
            <person name="Neiman D."/>
            <person name="Pearson M."/>
            <person name="Priest M."/>
            <person name="Roberts A."/>
            <person name="Saif S."/>
            <person name="Shea T."/>
            <person name="Sisk P."/>
            <person name="Sykes S."/>
            <person name="Wortman J."/>
            <person name="Nusbaum C."/>
            <person name="Birren B."/>
        </authorList>
    </citation>
    <scope>NUCLEOTIDE SEQUENCE [LARGE SCALE GENOMIC DNA]</scope>
    <source>
        <strain evidence="3">race PST-78</strain>
    </source>
</reference>
<gene>
    <name evidence="2" type="ORF">PSTG_07719</name>
</gene>
<dbReference type="PANTHER" id="PTHR33096">
    <property type="entry name" value="CXC2 DOMAIN-CONTAINING PROTEIN"/>
    <property type="match status" value="1"/>
</dbReference>
<dbReference type="Proteomes" id="UP000054564">
    <property type="component" value="Unassembled WGS sequence"/>
</dbReference>
<organism evidence="2 3">
    <name type="scientific">Puccinia striiformis f. sp. tritici PST-78</name>
    <dbReference type="NCBI Taxonomy" id="1165861"/>
    <lineage>
        <taxon>Eukaryota</taxon>
        <taxon>Fungi</taxon>
        <taxon>Dikarya</taxon>
        <taxon>Basidiomycota</taxon>
        <taxon>Pucciniomycotina</taxon>
        <taxon>Pucciniomycetes</taxon>
        <taxon>Pucciniales</taxon>
        <taxon>Pucciniaceae</taxon>
        <taxon>Puccinia</taxon>
    </lineage>
</organism>
<dbReference type="AlphaFoldDB" id="A0A0L0VII0"/>
<protein>
    <submittedName>
        <fullName evidence="2">Uncharacterized protein</fullName>
    </submittedName>
</protein>